<gene>
    <name evidence="6" type="ORF">MNBD_BACTEROID01-1816</name>
</gene>
<evidence type="ECO:0000256" key="3">
    <source>
        <dbReference type="ARBA" id="ARBA00022989"/>
    </source>
</evidence>
<evidence type="ECO:0000256" key="1">
    <source>
        <dbReference type="ARBA" id="ARBA00004141"/>
    </source>
</evidence>
<keyword evidence="3 5" id="KW-1133">Transmembrane helix</keyword>
<feature type="transmembrane region" description="Helical" evidence="5">
    <location>
        <begin position="7"/>
        <end position="28"/>
    </location>
</feature>
<proteinExistence type="predicted"/>
<sequence>MRDNKTYTTVQLVTLVALRFLIGWHLLYEGFSKLLSPNWTSAGFLKESQWIMSGFAQWVISNNGVLNVVDFLNTWGLIAIGIGLIMGLFTRTAAIAGALLLFMYYLNNAPITGIEYSIPSEGDYLIISKTLIEAVALFALAVFPTGSIIGLDAIIARIKGKKNIN</sequence>
<evidence type="ECO:0000256" key="5">
    <source>
        <dbReference type="SAM" id="Phobius"/>
    </source>
</evidence>
<name>A0A3B0TP49_9ZZZZ</name>
<evidence type="ECO:0008006" key="7">
    <source>
        <dbReference type="Google" id="ProtNLM"/>
    </source>
</evidence>
<dbReference type="GO" id="GO:0016020">
    <property type="term" value="C:membrane"/>
    <property type="evidence" value="ECO:0007669"/>
    <property type="project" value="UniProtKB-SubCell"/>
</dbReference>
<dbReference type="Pfam" id="PF07681">
    <property type="entry name" value="DoxX"/>
    <property type="match status" value="1"/>
</dbReference>
<feature type="transmembrane region" description="Helical" evidence="5">
    <location>
        <begin position="76"/>
        <end position="106"/>
    </location>
</feature>
<evidence type="ECO:0000256" key="4">
    <source>
        <dbReference type="ARBA" id="ARBA00023136"/>
    </source>
</evidence>
<keyword evidence="4 5" id="KW-0472">Membrane</keyword>
<organism evidence="6">
    <name type="scientific">hydrothermal vent metagenome</name>
    <dbReference type="NCBI Taxonomy" id="652676"/>
    <lineage>
        <taxon>unclassified sequences</taxon>
        <taxon>metagenomes</taxon>
        <taxon>ecological metagenomes</taxon>
    </lineage>
</organism>
<comment type="subcellular location">
    <subcellularLocation>
        <location evidence="1">Membrane</location>
        <topology evidence="1">Multi-pass membrane protein</topology>
    </subcellularLocation>
</comment>
<reference evidence="6" key="1">
    <citation type="submission" date="2018-06" db="EMBL/GenBank/DDBJ databases">
        <authorList>
            <person name="Zhirakovskaya E."/>
        </authorList>
    </citation>
    <scope>NUCLEOTIDE SEQUENCE</scope>
</reference>
<evidence type="ECO:0000256" key="2">
    <source>
        <dbReference type="ARBA" id="ARBA00022692"/>
    </source>
</evidence>
<accession>A0A3B0TP49</accession>
<dbReference type="InterPro" id="IPR032808">
    <property type="entry name" value="DoxX"/>
</dbReference>
<protein>
    <recommendedName>
        <fullName evidence="7">DoxX subfamily</fullName>
    </recommendedName>
</protein>
<dbReference type="AlphaFoldDB" id="A0A3B0TP49"/>
<keyword evidence="2 5" id="KW-0812">Transmembrane</keyword>
<evidence type="ECO:0000313" key="6">
    <source>
        <dbReference type="EMBL" id="VAW19738.1"/>
    </source>
</evidence>
<feature type="transmembrane region" description="Helical" evidence="5">
    <location>
        <begin position="126"/>
        <end position="155"/>
    </location>
</feature>
<dbReference type="EMBL" id="UOEP01000105">
    <property type="protein sequence ID" value="VAW19738.1"/>
    <property type="molecule type" value="Genomic_DNA"/>
</dbReference>